<comment type="caution">
    <text evidence="1">The sequence shown here is derived from an EMBL/GenBank/DDBJ whole genome shotgun (WGS) entry which is preliminary data.</text>
</comment>
<dbReference type="AlphaFoldDB" id="A0A7J8S128"/>
<reference evidence="1 2" key="1">
    <citation type="journal article" date="2019" name="Genome Biol. Evol.">
        <title>Insights into the evolution of the New World diploid cottons (Gossypium, subgenus Houzingenia) based on genome sequencing.</title>
        <authorList>
            <person name="Grover C.E."/>
            <person name="Arick M.A. 2nd"/>
            <person name="Thrash A."/>
            <person name="Conover J.L."/>
            <person name="Sanders W.S."/>
            <person name="Peterson D.G."/>
            <person name="Frelichowski J.E."/>
            <person name="Scheffler J.A."/>
            <person name="Scheffler B.E."/>
            <person name="Wendel J.F."/>
        </authorList>
    </citation>
    <scope>NUCLEOTIDE SEQUENCE [LARGE SCALE GENOMIC DNA]</scope>
    <source>
        <strain evidence="1">27</strain>
        <tissue evidence="1">Leaf</tissue>
    </source>
</reference>
<evidence type="ECO:0008006" key="3">
    <source>
        <dbReference type="Google" id="ProtNLM"/>
    </source>
</evidence>
<proteinExistence type="predicted"/>
<keyword evidence="2" id="KW-1185">Reference proteome</keyword>
<evidence type="ECO:0000313" key="1">
    <source>
        <dbReference type="EMBL" id="MBA0619807.1"/>
    </source>
</evidence>
<organism evidence="1 2">
    <name type="scientific">Gossypium davidsonii</name>
    <name type="common">Davidson's cotton</name>
    <name type="synonym">Gossypium klotzschianum subsp. davidsonii</name>
    <dbReference type="NCBI Taxonomy" id="34287"/>
    <lineage>
        <taxon>Eukaryota</taxon>
        <taxon>Viridiplantae</taxon>
        <taxon>Streptophyta</taxon>
        <taxon>Embryophyta</taxon>
        <taxon>Tracheophyta</taxon>
        <taxon>Spermatophyta</taxon>
        <taxon>Magnoliopsida</taxon>
        <taxon>eudicotyledons</taxon>
        <taxon>Gunneridae</taxon>
        <taxon>Pentapetalae</taxon>
        <taxon>rosids</taxon>
        <taxon>malvids</taxon>
        <taxon>Malvales</taxon>
        <taxon>Malvaceae</taxon>
        <taxon>Malvoideae</taxon>
        <taxon>Gossypium</taxon>
    </lineage>
</organism>
<dbReference type="Proteomes" id="UP000593561">
    <property type="component" value="Unassembled WGS sequence"/>
</dbReference>
<sequence>MIIGVLDSGIWPESESFNNEGLHVKLVLNSMNLTATGS</sequence>
<name>A0A7J8S128_GOSDV</name>
<gene>
    <name evidence="1" type="ORF">Godav_005608</name>
</gene>
<protein>
    <recommendedName>
        <fullName evidence="3">Peptidase S8/S53 domain-containing protein</fullName>
    </recommendedName>
</protein>
<evidence type="ECO:0000313" key="2">
    <source>
        <dbReference type="Proteomes" id="UP000593561"/>
    </source>
</evidence>
<dbReference type="EMBL" id="JABFAC010000008">
    <property type="protein sequence ID" value="MBA0619807.1"/>
    <property type="molecule type" value="Genomic_DNA"/>
</dbReference>
<accession>A0A7J8S128</accession>